<feature type="compositionally biased region" description="Polar residues" evidence="1">
    <location>
        <begin position="1"/>
        <end position="11"/>
    </location>
</feature>
<organism evidence="2 3">
    <name type="scientific">Crotalaria pallida</name>
    <name type="common">Smooth rattlebox</name>
    <name type="synonym">Crotalaria striata</name>
    <dbReference type="NCBI Taxonomy" id="3830"/>
    <lineage>
        <taxon>Eukaryota</taxon>
        <taxon>Viridiplantae</taxon>
        <taxon>Streptophyta</taxon>
        <taxon>Embryophyta</taxon>
        <taxon>Tracheophyta</taxon>
        <taxon>Spermatophyta</taxon>
        <taxon>Magnoliopsida</taxon>
        <taxon>eudicotyledons</taxon>
        <taxon>Gunneridae</taxon>
        <taxon>Pentapetalae</taxon>
        <taxon>rosids</taxon>
        <taxon>fabids</taxon>
        <taxon>Fabales</taxon>
        <taxon>Fabaceae</taxon>
        <taxon>Papilionoideae</taxon>
        <taxon>50 kb inversion clade</taxon>
        <taxon>genistoids sensu lato</taxon>
        <taxon>core genistoids</taxon>
        <taxon>Crotalarieae</taxon>
        <taxon>Crotalaria</taxon>
    </lineage>
</organism>
<feature type="compositionally biased region" description="Basic and acidic residues" evidence="1">
    <location>
        <begin position="145"/>
        <end position="161"/>
    </location>
</feature>
<dbReference type="Proteomes" id="UP001372338">
    <property type="component" value="Unassembled WGS sequence"/>
</dbReference>
<feature type="region of interest" description="Disordered" evidence="1">
    <location>
        <begin position="126"/>
        <end position="162"/>
    </location>
</feature>
<evidence type="ECO:0000313" key="3">
    <source>
        <dbReference type="Proteomes" id="UP001372338"/>
    </source>
</evidence>
<comment type="caution">
    <text evidence="2">The sequence shown here is derived from an EMBL/GenBank/DDBJ whole genome shotgun (WGS) entry which is preliminary data.</text>
</comment>
<name>A0AAN9I1V7_CROPI</name>
<keyword evidence="3" id="KW-1185">Reference proteome</keyword>
<sequence>MATPDISQSQGGNQGIDGNGVNEINGNSVIVAEEETLHGDWLVVRRKKNWGREKSKEIRVERNKEVSMQSLPNGGGRVIKNMVQDKNNVGINHQLLDSSEGDSSRGQLYGNEKKRARKDFHHVTRTKDAGRGKGTTLKITPFHGDGPKDVRLSNESPKDRINLNQPELKNKSIVSASGLIDGSGKVKPMMGFDLGTNIVISPDLLCGSGIHNKVRNGVKGKPPDIASKGVLVKGPKDGDSSKELIQVSVAMENLGEAESGMLLDSGQ</sequence>
<evidence type="ECO:0000313" key="2">
    <source>
        <dbReference type="EMBL" id="KAK7260605.1"/>
    </source>
</evidence>
<gene>
    <name evidence="2" type="ORF">RIF29_26800</name>
</gene>
<feature type="region of interest" description="Disordered" evidence="1">
    <location>
        <begin position="1"/>
        <end position="20"/>
    </location>
</feature>
<accession>A0AAN9I1V7</accession>
<proteinExistence type="predicted"/>
<feature type="region of interest" description="Disordered" evidence="1">
    <location>
        <begin position="219"/>
        <end position="238"/>
    </location>
</feature>
<dbReference type="EMBL" id="JAYWIO010000005">
    <property type="protein sequence ID" value="KAK7260605.1"/>
    <property type="molecule type" value="Genomic_DNA"/>
</dbReference>
<evidence type="ECO:0000256" key="1">
    <source>
        <dbReference type="SAM" id="MobiDB-lite"/>
    </source>
</evidence>
<dbReference type="AlphaFoldDB" id="A0AAN9I1V7"/>
<protein>
    <submittedName>
        <fullName evidence="2">Uncharacterized protein</fullName>
    </submittedName>
</protein>
<reference evidence="2 3" key="1">
    <citation type="submission" date="2024-01" db="EMBL/GenBank/DDBJ databases">
        <title>The genomes of 5 underutilized Papilionoideae crops provide insights into root nodulation and disease resistanc.</title>
        <authorList>
            <person name="Yuan L."/>
        </authorList>
    </citation>
    <scope>NUCLEOTIDE SEQUENCE [LARGE SCALE GENOMIC DNA]</scope>
    <source>
        <strain evidence="2">ZHUSHIDOU_FW_LH</strain>
        <tissue evidence="2">Leaf</tissue>
    </source>
</reference>